<feature type="transmembrane region" description="Helical" evidence="1">
    <location>
        <begin position="14"/>
        <end position="37"/>
    </location>
</feature>
<accession>A0A2I1CIG7</accession>
<dbReference type="VEuPathDB" id="FungiDB:P174DRAFT_109428"/>
<dbReference type="AlphaFoldDB" id="A0A2I1CIG7"/>
<feature type="transmembrane region" description="Helical" evidence="1">
    <location>
        <begin position="100"/>
        <end position="119"/>
    </location>
</feature>
<sequence length="151" mass="17149">MVHILVLTRAASPFLLFFVSYVTIRTSLSLPCLRYLFLCHRIRPQFPRRPLASPGAQFPSNISTICSEHGPLPNASSGGLRLSPFHFAFQPLRFYMDAPLSYFPLMACFLSIFPAYILVDYKYFLALEKSMGLLEENWFIGKTRSSPGMDS</sequence>
<dbReference type="GeneID" id="36528338"/>
<dbReference type="Proteomes" id="UP000234474">
    <property type="component" value="Unassembled WGS sequence"/>
</dbReference>
<reference evidence="3" key="1">
    <citation type="journal article" date="2018" name="Proc. Natl. Acad. Sci. U.S.A.">
        <title>Linking secondary metabolites to gene clusters through genome sequencing of six diverse Aspergillus species.</title>
        <authorList>
            <person name="Kaerboelling I."/>
            <person name="Vesth T.C."/>
            <person name="Frisvad J.C."/>
            <person name="Nybo J.L."/>
            <person name="Theobald S."/>
            <person name="Kuo A."/>
            <person name="Bowyer P."/>
            <person name="Matsuda Y."/>
            <person name="Mondo S."/>
            <person name="Lyhne E.K."/>
            <person name="Kogle M.E."/>
            <person name="Clum A."/>
            <person name="Lipzen A."/>
            <person name="Salamov A."/>
            <person name="Ngan C.Y."/>
            <person name="Daum C."/>
            <person name="Chiniquy J."/>
            <person name="Barry K."/>
            <person name="LaButti K."/>
            <person name="Haridas S."/>
            <person name="Simmons B.A."/>
            <person name="Magnuson J.K."/>
            <person name="Mortensen U.H."/>
            <person name="Larsen T.O."/>
            <person name="Grigoriev I.V."/>
            <person name="Baker S.E."/>
            <person name="Andersen M.R."/>
        </authorList>
    </citation>
    <scope>NUCLEOTIDE SEQUENCE [LARGE SCALE GENOMIC DNA]</scope>
    <source>
        <strain evidence="3">IBT 16806</strain>
    </source>
</reference>
<keyword evidence="1" id="KW-0472">Membrane</keyword>
<keyword evidence="1" id="KW-0812">Transmembrane</keyword>
<protein>
    <submittedName>
        <fullName evidence="2">Uncharacterized protein</fullName>
    </submittedName>
</protein>
<keyword evidence="1" id="KW-1133">Transmembrane helix</keyword>
<name>A0A2I1CIG7_ASPN1</name>
<keyword evidence="3" id="KW-1185">Reference proteome</keyword>
<evidence type="ECO:0000313" key="2">
    <source>
        <dbReference type="EMBL" id="PKX97400.1"/>
    </source>
</evidence>
<organism evidence="2 3">
    <name type="scientific">Aspergillus novofumigatus (strain IBT 16806)</name>
    <dbReference type="NCBI Taxonomy" id="1392255"/>
    <lineage>
        <taxon>Eukaryota</taxon>
        <taxon>Fungi</taxon>
        <taxon>Dikarya</taxon>
        <taxon>Ascomycota</taxon>
        <taxon>Pezizomycotina</taxon>
        <taxon>Eurotiomycetes</taxon>
        <taxon>Eurotiomycetidae</taxon>
        <taxon>Eurotiales</taxon>
        <taxon>Aspergillaceae</taxon>
        <taxon>Aspergillus</taxon>
        <taxon>Aspergillus subgen. Fumigati</taxon>
    </lineage>
</organism>
<proteinExistence type="predicted"/>
<comment type="caution">
    <text evidence="2">The sequence shown here is derived from an EMBL/GenBank/DDBJ whole genome shotgun (WGS) entry which is preliminary data.</text>
</comment>
<gene>
    <name evidence="2" type="ORF">P174DRAFT_109428</name>
</gene>
<evidence type="ECO:0000313" key="3">
    <source>
        <dbReference type="Proteomes" id="UP000234474"/>
    </source>
</evidence>
<dbReference type="RefSeq" id="XP_024685995.1">
    <property type="nucleotide sequence ID" value="XM_024821012.1"/>
</dbReference>
<dbReference type="EMBL" id="MSZS01000002">
    <property type="protein sequence ID" value="PKX97400.1"/>
    <property type="molecule type" value="Genomic_DNA"/>
</dbReference>
<evidence type="ECO:0000256" key="1">
    <source>
        <dbReference type="SAM" id="Phobius"/>
    </source>
</evidence>